<dbReference type="AlphaFoldDB" id="A0A679IZP6"/>
<keyword evidence="1" id="KW-0732">Signal</keyword>
<dbReference type="PANTHER" id="PTHR43037">
    <property type="entry name" value="UNNAMED PRODUCT-RELATED"/>
    <property type="match status" value="1"/>
</dbReference>
<evidence type="ECO:0000256" key="2">
    <source>
        <dbReference type="ARBA" id="ARBA00022801"/>
    </source>
</evidence>
<proteinExistence type="predicted"/>
<name>A0A679IZP6_9HYPH</name>
<dbReference type="Pfam" id="PF10503">
    <property type="entry name" value="Esterase_PHB"/>
    <property type="match status" value="1"/>
</dbReference>
<evidence type="ECO:0000256" key="1">
    <source>
        <dbReference type="ARBA" id="ARBA00022729"/>
    </source>
</evidence>
<reference evidence="3" key="1">
    <citation type="submission" date="2019-12" db="EMBL/GenBank/DDBJ databases">
        <authorList>
            <person name="Cremers G."/>
        </authorList>
    </citation>
    <scope>NUCLEOTIDE SEQUENCE</scope>
    <source>
        <strain evidence="3">Mbul1</strain>
    </source>
</reference>
<dbReference type="InterPro" id="IPR029058">
    <property type="entry name" value="AB_hydrolase_fold"/>
</dbReference>
<dbReference type="NCBIfam" id="TIGR01840">
    <property type="entry name" value="esterase_phb"/>
    <property type="match status" value="1"/>
</dbReference>
<dbReference type="GO" id="GO:0047699">
    <property type="term" value="F:beta-diketone hydrolase activity"/>
    <property type="evidence" value="ECO:0007669"/>
    <property type="project" value="UniProtKB-EC"/>
</dbReference>
<dbReference type="InterPro" id="IPR010126">
    <property type="entry name" value="Esterase_phb"/>
</dbReference>
<dbReference type="PANTHER" id="PTHR43037:SF1">
    <property type="entry name" value="BLL1128 PROTEIN"/>
    <property type="match status" value="1"/>
</dbReference>
<keyword evidence="2 3" id="KW-0378">Hydrolase</keyword>
<dbReference type="SUPFAM" id="SSF53474">
    <property type="entry name" value="alpha/beta-Hydrolases"/>
    <property type="match status" value="1"/>
</dbReference>
<organism evidence="3">
    <name type="scientific">Methylobacterium bullatum</name>
    <dbReference type="NCBI Taxonomy" id="570505"/>
    <lineage>
        <taxon>Bacteria</taxon>
        <taxon>Pseudomonadati</taxon>
        <taxon>Pseudomonadota</taxon>
        <taxon>Alphaproteobacteria</taxon>
        <taxon>Hyphomicrobiales</taxon>
        <taxon>Methylobacteriaceae</taxon>
        <taxon>Methylobacterium</taxon>
    </lineage>
</organism>
<dbReference type="EC" id="3.7.1.7" evidence="3"/>
<dbReference type="GO" id="GO:0005576">
    <property type="term" value="C:extracellular region"/>
    <property type="evidence" value="ECO:0007669"/>
    <property type="project" value="InterPro"/>
</dbReference>
<gene>
    <name evidence="3" type="primary">pvaB</name>
    <name evidence="3" type="ORF">MBUL_01022</name>
</gene>
<sequence>MDDLVEATKLTGAGRLQEAADLIQRGLFGRHDAETSGRMVQVGGGEAAKPAHPTAGSMTEGLQDHLREALDQVARKFGLTSASGQAGQSVVAPGSAPSGFSGFDPTNLFRDGNVPIPPAGEGTFTEHAFANDAGARDYKLYVPSSTVAQPPLLVMLHGCTQSPDDFAAGTGMNRLAETEGFLVVYPAQSMRAHGQRCWNWYQPGDQGRGSGEAEIIAGLTRAVMSEYKVDARRVYIAGLSAGGAAAANIALAYPDLYAAVGVHSGLAAGCAGDVSTALTTMRLGPSGSVAIPLTETMRVPTIMVHGESDGTVHPRNGDQVLIQAGVEDLQPSVSEGTGPGGLSYIRTRFADESDRVVVESWVVRGLGHSWSGGDPAGSYTDARGPDASRAMVDFFMAHRLDRPRH</sequence>
<protein>
    <submittedName>
        <fullName evidence="3">Oxidized polyvinyl alcohol hydrolase</fullName>
        <ecNumber evidence="3">3.7.1.7</ecNumber>
    </submittedName>
</protein>
<dbReference type="EMBL" id="LR743504">
    <property type="protein sequence ID" value="CAA2101132.1"/>
    <property type="molecule type" value="Genomic_DNA"/>
</dbReference>
<dbReference type="Gene3D" id="3.40.50.1820">
    <property type="entry name" value="alpha/beta hydrolase"/>
    <property type="match status" value="1"/>
</dbReference>
<dbReference type="InterPro" id="IPR050955">
    <property type="entry name" value="Plant_Biomass_Hydrol_Est"/>
</dbReference>
<evidence type="ECO:0000313" key="3">
    <source>
        <dbReference type="EMBL" id="CAA2101132.1"/>
    </source>
</evidence>
<accession>A0A679IZP6</accession>